<dbReference type="EMBL" id="JADGJD010001360">
    <property type="protein sequence ID" value="KAJ3043369.1"/>
    <property type="molecule type" value="Genomic_DNA"/>
</dbReference>
<protein>
    <submittedName>
        <fullName evidence="1">Uncharacterized protein</fullName>
    </submittedName>
</protein>
<reference evidence="1" key="1">
    <citation type="submission" date="2020-05" db="EMBL/GenBank/DDBJ databases">
        <title>Phylogenomic resolution of chytrid fungi.</title>
        <authorList>
            <person name="Stajich J.E."/>
            <person name="Amses K."/>
            <person name="Simmons R."/>
            <person name="Seto K."/>
            <person name="Myers J."/>
            <person name="Bonds A."/>
            <person name="Quandt C.A."/>
            <person name="Barry K."/>
            <person name="Liu P."/>
            <person name="Grigoriev I."/>
            <person name="Longcore J.E."/>
            <person name="James T.Y."/>
        </authorList>
    </citation>
    <scope>NUCLEOTIDE SEQUENCE</scope>
    <source>
        <strain evidence="1">JEL0318</strain>
    </source>
</reference>
<gene>
    <name evidence="1" type="ORF">HK097_001763</name>
</gene>
<comment type="caution">
    <text evidence="1">The sequence shown here is derived from an EMBL/GenBank/DDBJ whole genome shotgun (WGS) entry which is preliminary data.</text>
</comment>
<keyword evidence="2" id="KW-1185">Reference proteome</keyword>
<name>A0AAD5S6A6_9FUNG</name>
<evidence type="ECO:0000313" key="2">
    <source>
        <dbReference type="Proteomes" id="UP001212841"/>
    </source>
</evidence>
<dbReference type="Proteomes" id="UP001212841">
    <property type="component" value="Unassembled WGS sequence"/>
</dbReference>
<dbReference type="AlphaFoldDB" id="A0AAD5S6A6"/>
<feature type="non-terminal residue" evidence="1">
    <location>
        <position position="172"/>
    </location>
</feature>
<organism evidence="1 2">
    <name type="scientific">Rhizophlyctis rosea</name>
    <dbReference type="NCBI Taxonomy" id="64517"/>
    <lineage>
        <taxon>Eukaryota</taxon>
        <taxon>Fungi</taxon>
        <taxon>Fungi incertae sedis</taxon>
        <taxon>Chytridiomycota</taxon>
        <taxon>Chytridiomycota incertae sedis</taxon>
        <taxon>Chytridiomycetes</taxon>
        <taxon>Rhizophlyctidales</taxon>
        <taxon>Rhizophlyctidaceae</taxon>
        <taxon>Rhizophlyctis</taxon>
    </lineage>
</organism>
<sequence length="172" mass="18509">MSLSGGVAMVPEGWDLGRDSAEGYQGEVESPRVKVLKRVRRRRERLGKLAWFAELALNGVELPSGEALERYQNGNVEGADNGNGVGGDNEDAQTEVVVVDEVREPEEPVTTNLFDALVEVAKNAGAVETADGEDVNETLVSLVRTGFGTKRNRITSAAAMRRASTSSPTEFM</sequence>
<proteinExistence type="predicted"/>
<evidence type="ECO:0000313" key="1">
    <source>
        <dbReference type="EMBL" id="KAJ3043369.1"/>
    </source>
</evidence>
<accession>A0AAD5S6A6</accession>